<protein>
    <submittedName>
        <fullName evidence="1">Uncharacterized protein</fullName>
    </submittedName>
</protein>
<accession>A0A645IJV1</accession>
<name>A0A645IJV1_9ZZZZ</name>
<proteinExistence type="predicted"/>
<comment type="caution">
    <text evidence="1">The sequence shown here is derived from an EMBL/GenBank/DDBJ whole genome shotgun (WGS) entry which is preliminary data.</text>
</comment>
<reference evidence="1" key="1">
    <citation type="submission" date="2019-08" db="EMBL/GenBank/DDBJ databases">
        <authorList>
            <person name="Kucharzyk K."/>
            <person name="Murdoch R.W."/>
            <person name="Higgins S."/>
            <person name="Loffler F."/>
        </authorList>
    </citation>
    <scope>NUCLEOTIDE SEQUENCE</scope>
</reference>
<gene>
    <name evidence="1" type="ORF">SDC9_199216</name>
</gene>
<dbReference type="EMBL" id="VSSQ01116797">
    <property type="protein sequence ID" value="MPN51568.1"/>
    <property type="molecule type" value="Genomic_DNA"/>
</dbReference>
<sequence length="116" mass="12967">MADGDGSCQLYVKPHVLTDGGRHRFHVVYMLDPSADVVILRREEHLGFMLETPVGCTVEDPRKVSPKGCADIALLLVQRMLSGGGGFPLFRFRNRCHPGQTPLCIDHFLSPSFRKF</sequence>
<evidence type="ECO:0000313" key="1">
    <source>
        <dbReference type="EMBL" id="MPN51568.1"/>
    </source>
</evidence>
<organism evidence="1">
    <name type="scientific">bioreactor metagenome</name>
    <dbReference type="NCBI Taxonomy" id="1076179"/>
    <lineage>
        <taxon>unclassified sequences</taxon>
        <taxon>metagenomes</taxon>
        <taxon>ecological metagenomes</taxon>
    </lineage>
</organism>
<dbReference type="AlphaFoldDB" id="A0A645IJV1"/>